<comment type="similarity">
    <text evidence="2">Belongs to the SusD family.</text>
</comment>
<dbReference type="InterPro" id="IPR033985">
    <property type="entry name" value="SusD-like_N"/>
</dbReference>
<dbReference type="Pfam" id="PF14322">
    <property type="entry name" value="SusD-like_3"/>
    <property type="match status" value="1"/>
</dbReference>
<evidence type="ECO:0000313" key="9">
    <source>
        <dbReference type="Proteomes" id="UP000036520"/>
    </source>
</evidence>
<dbReference type="InterPro" id="IPR011990">
    <property type="entry name" value="TPR-like_helical_dom_sf"/>
</dbReference>
<dbReference type="Proteomes" id="UP000036520">
    <property type="component" value="Chromosome"/>
</dbReference>
<gene>
    <name evidence="8" type="ORF">CA2015_1144</name>
</gene>
<comment type="subcellular location">
    <subcellularLocation>
        <location evidence="1">Cell outer membrane</location>
    </subcellularLocation>
</comment>
<keyword evidence="9" id="KW-1185">Reference proteome</keyword>
<dbReference type="GO" id="GO:0009279">
    <property type="term" value="C:cell outer membrane"/>
    <property type="evidence" value="ECO:0007669"/>
    <property type="project" value="UniProtKB-SubCell"/>
</dbReference>
<dbReference type="STRING" id="320787.CA2015_1144"/>
<name>A0A0H4PCQ1_9BACT</name>
<evidence type="ECO:0000313" key="8">
    <source>
        <dbReference type="EMBL" id="AKP50593.1"/>
    </source>
</evidence>
<feature type="domain" description="SusD-like N-terminal" evidence="7">
    <location>
        <begin position="34"/>
        <end position="212"/>
    </location>
</feature>
<dbReference type="InterPro" id="IPR012944">
    <property type="entry name" value="SusD_RagB_dom"/>
</dbReference>
<evidence type="ECO:0000256" key="4">
    <source>
        <dbReference type="ARBA" id="ARBA00023136"/>
    </source>
</evidence>
<evidence type="ECO:0000259" key="6">
    <source>
        <dbReference type="Pfam" id="PF07980"/>
    </source>
</evidence>
<protein>
    <submittedName>
        <fullName evidence="8">Putative nutrient binding outer membrane protein</fullName>
    </submittedName>
</protein>
<dbReference type="OrthoDB" id="5694214at2"/>
<proteinExistence type="inferred from homology"/>
<dbReference type="Pfam" id="PF07980">
    <property type="entry name" value="SusD_RagB"/>
    <property type="match status" value="1"/>
</dbReference>
<evidence type="ECO:0000256" key="1">
    <source>
        <dbReference type="ARBA" id="ARBA00004442"/>
    </source>
</evidence>
<dbReference type="PATRIC" id="fig|320787.5.peg.1267"/>
<organism evidence="8 9">
    <name type="scientific">Cyclobacterium amurskyense</name>
    <dbReference type="NCBI Taxonomy" id="320787"/>
    <lineage>
        <taxon>Bacteria</taxon>
        <taxon>Pseudomonadati</taxon>
        <taxon>Bacteroidota</taxon>
        <taxon>Cytophagia</taxon>
        <taxon>Cytophagales</taxon>
        <taxon>Cyclobacteriaceae</taxon>
        <taxon>Cyclobacterium</taxon>
    </lineage>
</organism>
<dbReference type="SUPFAM" id="SSF48452">
    <property type="entry name" value="TPR-like"/>
    <property type="match status" value="1"/>
</dbReference>
<dbReference type="RefSeq" id="WP_048641023.1">
    <property type="nucleotide sequence ID" value="NZ_CP012040.1"/>
</dbReference>
<evidence type="ECO:0000256" key="2">
    <source>
        <dbReference type="ARBA" id="ARBA00006275"/>
    </source>
</evidence>
<evidence type="ECO:0000256" key="5">
    <source>
        <dbReference type="ARBA" id="ARBA00023237"/>
    </source>
</evidence>
<reference evidence="8 9" key="1">
    <citation type="submission" date="2015-07" db="EMBL/GenBank/DDBJ databases">
        <authorList>
            <person name="Kim K.M."/>
        </authorList>
    </citation>
    <scope>NUCLEOTIDE SEQUENCE [LARGE SCALE GENOMIC DNA]</scope>
    <source>
        <strain evidence="8 9">KCTC 12363</strain>
    </source>
</reference>
<keyword evidence="4" id="KW-0472">Membrane</keyword>
<feature type="domain" description="RagB/SusD" evidence="6">
    <location>
        <begin position="287"/>
        <end position="570"/>
    </location>
</feature>
<evidence type="ECO:0000259" key="7">
    <source>
        <dbReference type="Pfam" id="PF14322"/>
    </source>
</evidence>
<evidence type="ECO:0000256" key="3">
    <source>
        <dbReference type="ARBA" id="ARBA00022729"/>
    </source>
</evidence>
<accession>A0A0H4PCQ1</accession>
<keyword evidence="3" id="KW-0732">Signal</keyword>
<dbReference type="EMBL" id="CP012040">
    <property type="protein sequence ID" value="AKP50593.1"/>
    <property type="molecule type" value="Genomic_DNA"/>
</dbReference>
<keyword evidence="5" id="KW-0998">Cell outer membrane</keyword>
<dbReference type="Gene3D" id="1.25.40.390">
    <property type="match status" value="1"/>
</dbReference>
<dbReference type="KEGG" id="camu:CA2015_1144"/>
<sequence>MKNTLKIVFILTFFSGWSCTDFLDKPPLDQIGIDEYWKSAVDLKNYTARFYESLPYHENSMSTVGREGAANNITYRTANAVLNGETTLSTGTWQSDFAPVRSINIFLDNYSKSEDPYSTWKQYLGEAQFFKAWIYFDLVQNYGDVPWYSHALTPDDEAELMKPRDSRIVVVDSILSLLDKAIINLDKKDDAPWGNNSINKEAALAFKSRVALYEGTWQKYHSGDDFGTQGADPSKYFQACVDAGNELMNGDYNVGIYSTGNPDQDYYDLFGTGDMGGISEVLLYRAYNVGEFIGHNQNYYGTTTPSELGATWSYVTSHLGQDGKPMDYLSISQQEKGNDFLKMLASDVDLRLRQSIWIPGDVQHYPSNVVFNSPPLFAGSRENNPTGFQIKKYTNPYQELGYANANDAGRIVLRYAEVLLNYSEALEELNGTVAYEALNQLRARVGMPDFEVMSQDADPNKVDYGYSISDALYEIRRERRVELAFEVLREQDWKRWAAHELFLNERPKGYPFNSEEFPDENPTLDEDGLVDPLQTELPNGYNFNPGRNYLESVPQTELTLNPNLDQNPGW</sequence>
<dbReference type="AlphaFoldDB" id="A0A0H4PCQ1"/>